<dbReference type="SUPFAM" id="SSF53756">
    <property type="entry name" value="UDP-Glycosyltransferase/glycogen phosphorylase"/>
    <property type="match status" value="1"/>
</dbReference>
<organism evidence="2 3">
    <name type="scientific">Enterococcus faecium</name>
    <name type="common">Streptococcus faecium</name>
    <dbReference type="NCBI Taxonomy" id="1352"/>
    <lineage>
        <taxon>Bacteria</taxon>
        <taxon>Bacillati</taxon>
        <taxon>Bacillota</taxon>
        <taxon>Bacilli</taxon>
        <taxon>Lactobacillales</taxon>
        <taxon>Enterococcaceae</taxon>
        <taxon>Enterococcus</taxon>
    </lineage>
</organism>
<proteinExistence type="predicted"/>
<dbReference type="Pfam" id="PF00534">
    <property type="entry name" value="Glycos_transf_1"/>
    <property type="match status" value="1"/>
</dbReference>
<evidence type="ECO:0000313" key="3">
    <source>
        <dbReference type="Proteomes" id="UP000249070"/>
    </source>
</evidence>
<reference evidence="2 3" key="1">
    <citation type="submission" date="2018-05" db="EMBL/GenBank/DDBJ databases">
        <title>Vancomycin-resistant Enterococcus faecium strain from Chelyabinsk, Russia.</title>
        <authorList>
            <person name="Gostev V."/>
            <person name="Goncharov A."/>
            <person name="Kolodzhieva V."/>
            <person name="Suvorov A."/>
            <person name="Sidorenko S."/>
            <person name="Zueva L."/>
        </authorList>
    </citation>
    <scope>NUCLEOTIDE SEQUENCE [LARGE SCALE GENOMIC DNA]</scope>
    <source>
        <strain evidence="2 3">20</strain>
    </source>
</reference>
<dbReference type="EMBL" id="QHGU01000385">
    <property type="protein sequence ID" value="PZM50824.1"/>
    <property type="molecule type" value="Genomic_DNA"/>
</dbReference>
<dbReference type="Proteomes" id="UP000249070">
    <property type="component" value="Unassembled WGS sequence"/>
</dbReference>
<dbReference type="InterPro" id="IPR001296">
    <property type="entry name" value="Glyco_trans_1"/>
</dbReference>
<dbReference type="AlphaFoldDB" id="A0AB73TKE4"/>
<dbReference type="GO" id="GO:0016757">
    <property type="term" value="F:glycosyltransferase activity"/>
    <property type="evidence" value="ECO:0007669"/>
    <property type="project" value="InterPro"/>
</dbReference>
<protein>
    <submittedName>
        <fullName evidence="2">Glycosyltransferase family 1 protein</fullName>
    </submittedName>
</protein>
<sequence length="290" mass="33456">LLSKPNIIHMHMSYRGSFSRKYVLNKWFRLLNIPVIIHLHGSEFKKWYDSVSVKKQNQIRLLLRESDSTIVLGEKWKKIIKEIEPNCKTVVVENSIVVPEYTIKWNSKMCRFLFMGVLIKRKGVHDLVEAVKNIAEQYPEKKFIFEIAGAGDEEISLKELIEEYNLQSYFEFTGWVVGEKKEECYRRSNVMILPSYNEGLPISILEAISYGMPVIATDVGDISSAVRDGENGYLFQPGDVSALTSAILKINDKDKYVKFSRCSKDLAITKFNDGNFFDRILNLYQKGSKE</sequence>
<dbReference type="RefSeq" id="WP_111231067.1">
    <property type="nucleotide sequence ID" value="NZ_QHGU01000385.1"/>
</dbReference>
<comment type="caution">
    <text evidence="2">The sequence shown here is derived from an EMBL/GenBank/DDBJ whole genome shotgun (WGS) entry which is preliminary data.</text>
</comment>
<name>A0AB73TKE4_ENTFC</name>
<gene>
    <name evidence="2" type="ORF">DKP91_17890</name>
</gene>
<evidence type="ECO:0000259" key="1">
    <source>
        <dbReference type="Pfam" id="PF00534"/>
    </source>
</evidence>
<dbReference type="PANTHER" id="PTHR12526">
    <property type="entry name" value="GLYCOSYLTRANSFERASE"/>
    <property type="match status" value="1"/>
</dbReference>
<evidence type="ECO:0000313" key="2">
    <source>
        <dbReference type="EMBL" id="PZM50824.1"/>
    </source>
</evidence>
<accession>A0AB73TKE4</accession>
<feature type="non-terminal residue" evidence="2">
    <location>
        <position position="1"/>
    </location>
</feature>
<dbReference type="Gene3D" id="3.40.50.2000">
    <property type="entry name" value="Glycogen Phosphorylase B"/>
    <property type="match status" value="2"/>
</dbReference>
<dbReference type="CDD" id="cd03801">
    <property type="entry name" value="GT4_PimA-like"/>
    <property type="match status" value="1"/>
</dbReference>
<feature type="domain" description="Glycosyl transferase family 1" evidence="1">
    <location>
        <begin position="110"/>
        <end position="254"/>
    </location>
</feature>